<comment type="similarity">
    <text evidence="1">In the C-terminal section; belongs to the transposase 35 family.</text>
</comment>
<name>A0AAE3IG60_9FIRM</name>
<protein>
    <submittedName>
        <fullName evidence="11">Transposase</fullName>
    </submittedName>
</protein>
<dbReference type="NCBIfam" id="NF040570">
    <property type="entry name" value="guided_TnpB"/>
    <property type="match status" value="1"/>
</dbReference>
<dbReference type="InterPro" id="IPR021027">
    <property type="entry name" value="Transposase_put_HTH"/>
</dbReference>
<evidence type="ECO:0000256" key="1">
    <source>
        <dbReference type="ARBA" id="ARBA00008761"/>
    </source>
</evidence>
<evidence type="ECO:0000256" key="5">
    <source>
        <dbReference type="ARBA" id="ARBA00022833"/>
    </source>
</evidence>
<evidence type="ECO:0000259" key="8">
    <source>
        <dbReference type="Pfam" id="PF01385"/>
    </source>
</evidence>
<comment type="similarity">
    <text evidence="2">In the N-terminal section; belongs to the transposase 2 family.</text>
</comment>
<accession>A0AAE3IG60</accession>
<dbReference type="Pfam" id="PF01385">
    <property type="entry name" value="OrfB_IS605"/>
    <property type="match status" value="1"/>
</dbReference>
<feature type="domain" description="Probable transposase IS891/IS1136/IS1341" evidence="8">
    <location>
        <begin position="171"/>
        <end position="307"/>
    </location>
</feature>
<evidence type="ECO:0000259" key="10">
    <source>
        <dbReference type="Pfam" id="PF12323"/>
    </source>
</evidence>
<dbReference type="GO" id="GO:0032196">
    <property type="term" value="P:transposition"/>
    <property type="evidence" value="ECO:0007669"/>
    <property type="project" value="UniProtKB-KW"/>
</dbReference>
<sequence length="392" mass="45084">MLTTKKVRLKLTPEQEIQFRKSCGVARWAYNYLLSEKQRVYDEYISNGKTGKKTISEGEVRKYINNVLKPTTHQWLKEVGSNVMKQAVKDADNAYKNFFNGLSKRPKFKSKKSSKQSFYVNYESLTRINGGFKGEKLGFVKTSEPLPKLADGEKYANPRITFDGKYWYLSVVYNIEPKSVQLTNESLGIDLGVKNLAICSNGVTYKNINKSKRVKALKRTLKREQRKLSRKIECNIIGYANNRKPIFRTPLQGCKNIQKQIHYIKLINRKINSIRNNHLHQATAEIVKTKPFQIVMETLNITGMMKNKHLAKAIAEEKLFEFKRQIKYKAEMYGIKVVEVPTFYPSSKTCSVCGCINTNLKLSDRVYHCDSCGITLDRDLNAAINLANYKVI</sequence>
<keyword evidence="3" id="KW-0815">Transposition</keyword>
<evidence type="ECO:0000256" key="6">
    <source>
        <dbReference type="ARBA" id="ARBA00023125"/>
    </source>
</evidence>
<keyword evidence="5" id="KW-0862">Zinc</keyword>
<evidence type="ECO:0000256" key="4">
    <source>
        <dbReference type="ARBA" id="ARBA00022723"/>
    </source>
</evidence>
<proteinExistence type="inferred from homology"/>
<feature type="domain" description="Cas12f1-like TNB" evidence="9">
    <location>
        <begin position="321"/>
        <end position="386"/>
    </location>
</feature>
<keyword evidence="12" id="KW-1185">Reference proteome</keyword>
<dbReference type="GO" id="GO:0006310">
    <property type="term" value="P:DNA recombination"/>
    <property type="evidence" value="ECO:0007669"/>
    <property type="project" value="UniProtKB-KW"/>
</dbReference>
<dbReference type="GO" id="GO:0003677">
    <property type="term" value="F:DNA binding"/>
    <property type="evidence" value="ECO:0007669"/>
    <property type="project" value="UniProtKB-KW"/>
</dbReference>
<dbReference type="Pfam" id="PF07282">
    <property type="entry name" value="Cas12f1-like_TNB"/>
    <property type="match status" value="1"/>
</dbReference>
<dbReference type="AlphaFoldDB" id="A0AAE3IG60"/>
<evidence type="ECO:0000256" key="7">
    <source>
        <dbReference type="ARBA" id="ARBA00023172"/>
    </source>
</evidence>
<dbReference type="Proteomes" id="UP001208131">
    <property type="component" value="Unassembled WGS sequence"/>
</dbReference>
<keyword evidence="6" id="KW-0238">DNA-binding</keyword>
<dbReference type="InterPro" id="IPR051399">
    <property type="entry name" value="RNA-guided_DNA_endo/Transpos"/>
</dbReference>
<evidence type="ECO:0000256" key="3">
    <source>
        <dbReference type="ARBA" id="ARBA00022578"/>
    </source>
</evidence>
<feature type="domain" description="Transposase putative helix-turn-helix" evidence="10">
    <location>
        <begin position="1"/>
        <end position="43"/>
    </location>
</feature>
<evidence type="ECO:0000313" key="12">
    <source>
        <dbReference type="Proteomes" id="UP001208131"/>
    </source>
</evidence>
<dbReference type="NCBIfam" id="TIGR01766">
    <property type="entry name" value="IS200/IS605 family accessory protein TnpB-like domain"/>
    <property type="match status" value="1"/>
</dbReference>
<dbReference type="EMBL" id="JAOQJZ010000001">
    <property type="protein sequence ID" value="MCU6704406.1"/>
    <property type="molecule type" value="Genomic_DNA"/>
</dbReference>
<keyword evidence="4" id="KW-0479">Metal-binding</keyword>
<dbReference type="PANTHER" id="PTHR30405:SF25">
    <property type="entry name" value="RNA-GUIDED DNA ENDONUCLEASE INSQ-RELATED"/>
    <property type="match status" value="1"/>
</dbReference>
<reference evidence="11 12" key="1">
    <citation type="journal article" date="2021" name="ISME Commun">
        <title>Automated analysis of genomic sequences facilitates high-throughput and comprehensive description of bacteria.</title>
        <authorList>
            <person name="Hitch T.C.A."/>
        </authorList>
    </citation>
    <scope>NUCLEOTIDE SEQUENCE [LARGE SCALE GENOMIC DNA]</scope>
    <source>
        <strain evidence="11 12">Sanger_31</strain>
    </source>
</reference>
<dbReference type="PANTHER" id="PTHR30405">
    <property type="entry name" value="TRANSPOSASE"/>
    <property type="match status" value="1"/>
</dbReference>
<gene>
    <name evidence="11" type="ORF">OCV57_00490</name>
</gene>
<dbReference type="RefSeq" id="WP_117939339.1">
    <property type="nucleotide sequence ID" value="NZ_JAOQJZ010000001.1"/>
</dbReference>
<evidence type="ECO:0000259" key="9">
    <source>
        <dbReference type="Pfam" id="PF07282"/>
    </source>
</evidence>
<organism evidence="11 12">
    <name type="scientific">Hominimerdicola aceti</name>
    <dbReference type="NCBI Taxonomy" id="2981726"/>
    <lineage>
        <taxon>Bacteria</taxon>
        <taxon>Bacillati</taxon>
        <taxon>Bacillota</taxon>
        <taxon>Clostridia</taxon>
        <taxon>Eubacteriales</taxon>
        <taxon>Oscillospiraceae</taxon>
        <taxon>Hominimerdicola</taxon>
    </lineage>
</organism>
<keyword evidence="7" id="KW-0233">DNA recombination</keyword>
<dbReference type="InterPro" id="IPR001959">
    <property type="entry name" value="Transposase"/>
</dbReference>
<dbReference type="Pfam" id="PF12323">
    <property type="entry name" value="HTH_OrfB_IS605"/>
    <property type="match status" value="1"/>
</dbReference>
<evidence type="ECO:0000256" key="2">
    <source>
        <dbReference type="ARBA" id="ARBA00011044"/>
    </source>
</evidence>
<dbReference type="GO" id="GO:0046872">
    <property type="term" value="F:metal ion binding"/>
    <property type="evidence" value="ECO:0007669"/>
    <property type="project" value="UniProtKB-KW"/>
</dbReference>
<comment type="caution">
    <text evidence="11">The sequence shown here is derived from an EMBL/GenBank/DDBJ whole genome shotgun (WGS) entry which is preliminary data.</text>
</comment>
<evidence type="ECO:0000313" key="11">
    <source>
        <dbReference type="EMBL" id="MCU6704406.1"/>
    </source>
</evidence>
<dbReference type="InterPro" id="IPR010095">
    <property type="entry name" value="Cas12f1-like_TNB"/>
</dbReference>